<dbReference type="SFLD" id="SFLDS00029">
    <property type="entry name" value="Radical_SAM"/>
    <property type="match status" value="1"/>
</dbReference>
<dbReference type="RefSeq" id="WP_051725574.1">
    <property type="nucleotide sequence ID" value="NZ_JBHEZZ010000003.1"/>
</dbReference>
<gene>
    <name evidence="6" type="ORF">ACEZDJ_07920</name>
</gene>
<evidence type="ECO:0000256" key="4">
    <source>
        <dbReference type="ARBA" id="ARBA00023014"/>
    </source>
</evidence>
<organism evidence="6 7">
    <name type="scientific">Streptacidiphilus cavernicola</name>
    <dbReference type="NCBI Taxonomy" id="3342716"/>
    <lineage>
        <taxon>Bacteria</taxon>
        <taxon>Bacillati</taxon>
        <taxon>Actinomycetota</taxon>
        <taxon>Actinomycetes</taxon>
        <taxon>Kitasatosporales</taxon>
        <taxon>Streptomycetaceae</taxon>
        <taxon>Streptacidiphilus</taxon>
    </lineage>
</organism>
<dbReference type="EMBL" id="JBHEZZ010000003">
    <property type="protein sequence ID" value="MFC1401212.1"/>
    <property type="molecule type" value="Genomic_DNA"/>
</dbReference>
<keyword evidence="4" id="KW-0411">Iron-sulfur</keyword>
<dbReference type="SUPFAM" id="SSF102114">
    <property type="entry name" value="Radical SAM enzymes"/>
    <property type="match status" value="1"/>
</dbReference>
<dbReference type="Pfam" id="PF04055">
    <property type="entry name" value="Radical_SAM"/>
    <property type="match status" value="1"/>
</dbReference>
<evidence type="ECO:0000256" key="1">
    <source>
        <dbReference type="ARBA" id="ARBA00022691"/>
    </source>
</evidence>
<dbReference type="SFLD" id="SFLDG01067">
    <property type="entry name" value="SPASM/twitch_domain_containing"/>
    <property type="match status" value="1"/>
</dbReference>
<sequence>MKIIEGKSGVWHMGPGGTLLLPKRYYEDGQLTAEGACELERADIAQRGPTDRYNLTVVTSTACNLGCPYCFQNTDAAAPGRFDPPRIDKQVLDGPTIDRIVDFTRPRMEQAGATRLFVLLFGGEPLLNPWACRELLVRLRALGPVTASMVTNGVLLTARKAKRLESAGLRSVQITLDGPRELHDGLRATRSGRGTFDAILDNLAAVQEATALRLTLRLNTTSEGLPLLEDLIRDLSGRLDPTRCSLDVAPVLNYAGMFDNVLDRSGGEVETILRAYAAALESGFEVGWPGGGECGFCGEQDGVSGAVINADGTLYSCWETIGKPDYEVGTIDDGYSDYPQERWVSCGEFSKKTATEAASKAFDDALSVGLLEMLRQRRRALESAS</sequence>
<dbReference type="InterPro" id="IPR058240">
    <property type="entry name" value="rSAM_sf"/>
</dbReference>
<keyword evidence="2" id="KW-0479">Metal-binding</keyword>
<dbReference type="Proteomes" id="UP001592528">
    <property type="component" value="Unassembled WGS sequence"/>
</dbReference>
<evidence type="ECO:0000256" key="3">
    <source>
        <dbReference type="ARBA" id="ARBA00023004"/>
    </source>
</evidence>
<accession>A0ABV6UIE2</accession>
<evidence type="ECO:0000313" key="6">
    <source>
        <dbReference type="EMBL" id="MFC1401212.1"/>
    </source>
</evidence>
<keyword evidence="7" id="KW-1185">Reference proteome</keyword>
<evidence type="ECO:0000259" key="5">
    <source>
        <dbReference type="PROSITE" id="PS51918"/>
    </source>
</evidence>
<dbReference type="CDD" id="cd01335">
    <property type="entry name" value="Radical_SAM"/>
    <property type="match status" value="1"/>
</dbReference>
<dbReference type="PANTHER" id="PTHR43273:SF8">
    <property type="entry name" value="RADICAL SAM DOMAIN PROTEIN"/>
    <property type="match status" value="1"/>
</dbReference>
<dbReference type="InterPro" id="IPR007197">
    <property type="entry name" value="rSAM"/>
</dbReference>
<dbReference type="PANTHER" id="PTHR43273">
    <property type="entry name" value="ANAEROBIC SULFATASE-MATURATING ENZYME HOMOLOG ASLB-RELATED"/>
    <property type="match status" value="1"/>
</dbReference>
<feature type="domain" description="Radical SAM core" evidence="5">
    <location>
        <begin position="49"/>
        <end position="285"/>
    </location>
</feature>
<evidence type="ECO:0000256" key="2">
    <source>
        <dbReference type="ARBA" id="ARBA00022723"/>
    </source>
</evidence>
<dbReference type="InterPro" id="IPR013785">
    <property type="entry name" value="Aldolase_TIM"/>
</dbReference>
<dbReference type="InterPro" id="IPR023867">
    <property type="entry name" value="Sulphatase_maturase_rSAM"/>
</dbReference>
<evidence type="ECO:0000313" key="7">
    <source>
        <dbReference type="Proteomes" id="UP001592528"/>
    </source>
</evidence>
<dbReference type="PROSITE" id="PS51918">
    <property type="entry name" value="RADICAL_SAM"/>
    <property type="match status" value="1"/>
</dbReference>
<comment type="caution">
    <text evidence="6">The sequence shown here is derived from an EMBL/GenBank/DDBJ whole genome shotgun (WGS) entry which is preliminary data.</text>
</comment>
<keyword evidence="1" id="KW-0949">S-adenosyl-L-methionine</keyword>
<dbReference type="Gene3D" id="3.20.20.70">
    <property type="entry name" value="Aldolase class I"/>
    <property type="match status" value="1"/>
</dbReference>
<name>A0ABV6UIE2_9ACTN</name>
<keyword evidence="3" id="KW-0408">Iron</keyword>
<reference evidence="6 7" key="1">
    <citation type="submission" date="2024-09" db="EMBL/GenBank/DDBJ databases">
        <authorList>
            <person name="Lee S.D."/>
        </authorList>
    </citation>
    <scope>NUCLEOTIDE SEQUENCE [LARGE SCALE GENOMIC DNA]</scope>
    <source>
        <strain evidence="6 7">N1-5</strain>
    </source>
</reference>
<protein>
    <submittedName>
        <fullName evidence="6">Radical SAM protein</fullName>
    </submittedName>
</protein>
<proteinExistence type="predicted"/>